<organism evidence="3 5">
    <name type="scientific">Streptomyces gougerotii</name>
    <dbReference type="NCBI Taxonomy" id="53448"/>
    <lineage>
        <taxon>Bacteria</taxon>
        <taxon>Bacillati</taxon>
        <taxon>Actinomycetota</taxon>
        <taxon>Actinomycetes</taxon>
        <taxon>Kitasatosporales</taxon>
        <taxon>Streptomycetaceae</taxon>
        <taxon>Streptomyces</taxon>
        <taxon>Streptomyces diastaticus group</taxon>
    </lineage>
</organism>
<accession>A0A8H9HJK7</accession>
<keyword evidence="4" id="KW-1185">Reference proteome</keyword>
<evidence type="ECO:0000256" key="1">
    <source>
        <dbReference type="SAM" id="MobiDB-lite"/>
    </source>
</evidence>
<reference evidence="3" key="1">
    <citation type="journal article" date="2014" name="Int. J. Syst. Evol. Microbiol.">
        <title>Complete genome sequence of Corynebacterium casei LMG S-19264T (=DSM 44701T), isolated from a smear-ripened cheese.</title>
        <authorList>
            <consortium name="US DOE Joint Genome Institute (JGI-PGF)"/>
            <person name="Walter F."/>
            <person name="Albersmeier A."/>
            <person name="Kalinowski J."/>
            <person name="Ruckert C."/>
        </authorList>
    </citation>
    <scope>NUCLEOTIDE SEQUENCE</scope>
    <source>
        <strain evidence="3">JCM 4136</strain>
    </source>
</reference>
<sequence length="57" mass="5826">MAHFLSLLTMVTARCPELVGDARVGCGNGVSPHDGGPTAGATRPRPPARLGTRGGRE</sequence>
<dbReference type="Proteomes" id="UP000480804">
    <property type="component" value="Unassembled WGS sequence"/>
</dbReference>
<feature type="region of interest" description="Disordered" evidence="1">
    <location>
        <begin position="29"/>
        <end position="57"/>
    </location>
</feature>
<name>A0A8H9HJK7_9ACTN</name>
<evidence type="ECO:0000313" key="4">
    <source>
        <dbReference type="Proteomes" id="UP000480804"/>
    </source>
</evidence>
<feature type="compositionally biased region" description="Low complexity" evidence="1">
    <location>
        <begin position="35"/>
        <end position="51"/>
    </location>
</feature>
<comment type="caution">
    <text evidence="3">The sequence shown here is derived from an EMBL/GenBank/DDBJ whole genome shotgun (WGS) entry which is preliminary data.</text>
</comment>
<evidence type="ECO:0000313" key="5">
    <source>
        <dbReference type="Proteomes" id="UP000660975"/>
    </source>
</evidence>
<reference evidence="2 4" key="2">
    <citation type="submission" date="2020-02" db="EMBL/GenBank/DDBJ databases">
        <title>Whole genome shotgun sequence of Streptomyces gougerotii NBRC 13043.</title>
        <authorList>
            <person name="Ichikawa N."/>
            <person name="Komaki H."/>
            <person name="Tamura T."/>
        </authorList>
    </citation>
    <scope>NUCLEOTIDE SEQUENCE [LARGE SCALE GENOMIC DNA]</scope>
    <source>
        <strain evidence="2 4">NBRC 13043</strain>
    </source>
</reference>
<dbReference type="AlphaFoldDB" id="A0A8H9HJK7"/>
<dbReference type="EMBL" id="BMSC01000006">
    <property type="protein sequence ID" value="GGU69842.1"/>
    <property type="molecule type" value="Genomic_DNA"/>
</dbReference>
<gene>
    <name evidence="3" type="ORF">GCM10010227_24640</name>
    <name evidence="2" type="ORF">Sgou_29420</name>
</gene>
<dbReference type="EMBL" id="BLLO01000017">
    <property type="protein sequence ID" value="GFH78272.1"/>
    <property type="molecule type" value="Genomic_DNA"/>
</dbReference>
<dbReference type="Proteomes" id="UP000660975">
    <property type="component" value="Unassembled WGS sequence"/>
</dbReference>
<protein>
    <submittedName>
        <fullName evidence="3">Uncharacterized protein</fullName>
    </submittedName>
</protein>
<evidence type="ECO:0000313" key="2">
    <source>
        <dbReference type="EMBL" id="GFH78272.1"/>
    </source>
</evidence>
<reference evidence="3" key="3">
    <citation type="submission" date="2020-09" db="EMBL/GenBank/DDBJ databases">
        <authorList>
            <person name="Sun Q."/>
            <person name="Ohkuma M."/>
        </authorList>
    </citation>
    <scope>NUCLEOTIDE SEQUENCE</scope>
    <source>
        <strain evidence="3">JCM 4136</strain>
    </source>
</reference>
<proteinExistence type="predicted"/>
<evidence type="ECO:0000313" key="3">
    <source>
        <dbReference type="EMBL" id="GGU69842.1"/>
    </source>
</evidence>